<organism evidence="2 3">
    <name type="scientific">Seongchinamella sediminis</name>
    <dbReference type="NCBI Taxonomy" id="2283635"/>
    <lineage>
        <taxon>Bacteria</taxon>
        <taxon>Pseudomonadati</taxon>
        <taxon>Pseudomonadota</taxon>
        <taxon>Gammaproteobacteria</taxon>
        <taxon>Cellvibrionales</taxon>
        <taxon>Halieaceae</taxon>
        <taxon>Seongchinamella</taxon>
    </lineage>
</organism>
<dbReference type="Proteomes" id="UP000265509">
    <property type="component" value="Unassembled WGS sequence"/>
</dbReference>
<keyword evidence="3" id="KW-1185">Reference proteome</keyword>
<keyword evidence="1" id="KW-0732">Signal</keyword>
<protein>
    <submittedName>
        <fullName evidence="2">DUF2860 domain-containing protein</fullName>
    </submittedName>
</protein>
<comment type="caution">
    <text evidence="2">The sequence shown here is derived from an EMBL/GenBank/DDBJ whole genome shotgun (WGS) entry which is preliminary data.</text>
</comment>
<proteinExistence type="predicted"/>
<name>A0A3L7DSN1_9GAMM</name>
<accession>A0A3L7DSN1</accession>
<dbReference type="OrthoDB" id="6199337at2"/>
<feature type="signal peptide" evidence="1">
    <location>
        <begin position="1"/>
        <end position="24"/>
    </location>
</feature>
<evidence type="ECO:0000256" key="1">
    <source>
        <dbReference type="SAM" id="SignalP"/>
    </source>
</evidence>
<reference evidence="2 3" key="1">
    <citation type="submission" date="2018-07" db="EMBL/GenBank/DDBJ databases">
        <title>Halioglobus sp. genome submission.</title>
        <authorList>
            <person name="Ye M.-Q."/>
            <person name="Du Z.-J."/>
        </authorList>
    </citation>
    <scope>NUCLEOTIDE SEQUENCE [LARGE SCALE GENOMIC DNA]</scope>
    <source>
        <strain evidence="2 3">U0301</strain>
    </source>
</reference>
<dbReference type="PIRSF" id="PIRSF028696">
    <property type="entry name" value="UCP028696"/>
    <property type="match status" value="1"/>
</dbReference>
<evidence type="ECO:0000313" key="2">
    <source>
        <dbReference type="EMBL" id="RLQ20528.1"/>
    </source>
</evidence>
<dbReference type="InterPro" id="IPR016896">
    <property type="entry name" value="DUF2860"/>
</dbReference>
<dbReference type="EMBL" id="QRAN01000024">
    <property type="protein sequence ID" value="RLQ20528.1"/>
    <property type="molecule type" value="Genomic_DNA"/>
</dbReference>
<sequence length="343" mass="37814">MVRMNSVRKLVLMALYCVSTGVHATDDKVRAEKGFYGNLLFGGGYLDLKSNLVSGNKLIDIGDDTIQSVNQSPDSNSDVYPSFSGEVNYAFGNRMEAFFGSSLEDLVTLDLSSRLGIRKEWDEAGVTGISLLFSGIPGEVWEDPYLAGSPRNDADRDSRGLRFDWRRIFGSNIYVQISTRDIDIDNERSGTDPALGLTTGEIQLLRRDGNDSRFALGYRWKNGNHILQPELIVGATDRDGDALSADTSSAKLTYGYVGMDWNLAATAQFLNSDFDQANPVYGRKLDSDGYVFNVTTFRNLAMGHGNWRAFGSLVYADINSDVDFHDASAFGVNLGLAYFFGHK</sequence>
<dbReference type="AlphaFoldDB" id="A0A3L7DSN1"/>
<gene>
    <name evidence="2" type="ORF">DWB85_17030</name>
</gene>
<dbReference type="Pfam" id="PF11059">
    <property type="entry name" value="DUF2860"/>
    <property type="match status" value="1"/>
</dbReference>
<feature type="chain" id="PRO_5017923510" evidence="1">
    <location>
        <begin position="25"/>
        <end position="343"/>
    </location>
</feature>
<evidence type="ECO:0000313" key="3">
    <source>
        <dbReference type="Proteomes" id="UP000265509"/>
    </source>
</evidence>